<feature type="compositionally biased region" description="Acidic residues" evidence="7">
    <location>
        <begin position="523"/>
        <end position="532"/>
    </location>
</feature>
<comment type="subcellular location">
    <subcellularLocation>
        <location evidence="1">Cell membrane</location>
        <topology evidence="1">Multi-pass membrane protein</topology>
    </subcellularLocation>
</comment>
<feature type="transmembrane region" description="Helical" evidence="8">
    <location>
        <begin position="387"/>
        <end position="407"/>
    </location>
</feature>
<keyword evidence="5 8" id="KW-1133">Transmembrane helix</keyword>
<dbReference type="InterPro" id="IPR036259">
    <property type="entry name" value="MFS_trans_sf"/>
</dbReference>
<name>A0AAV7ZV39_9EUKA</name>
<evidence type="ECO:0000256" key="8">
    <source>
        <dbReference type="SAM" id="Phobius"/>
    </source>
</evidence>
<evidence type="ECO:0000256" key="3">
    <source>
        <dbReference type="ARBA" id="ARBA00022475"/>
    </source>
</evidence>
<evidence type="ECO:0000256" key="2">
    <source>
        <dbReference type="ARBA" id="ARBA00022448"/>
    </source>
</evidence>
<evidence type="ECO:0000256" key="6">
    <source>
        <dbReference type="ARBA" id="ARBA00023136"/>
    </source>
</evidence>
<dbReference type="AlphaFoldDB" id="A0AAV7ZV39"/>
<dbReference type="InterPro" id="IPR011701">
    <property type="entry name" value="MFS"/>
</dbReference>
<feature type="region of interest" description="Disordered" evidence="7">
    <location>
        <begin position="218"/>
        <end position="238"/>
    </location>
</feature>
<organism evidence="9 10">
    <name type="scientific">Anaeramoeba flamelloides</name>
    <dbReference type="NCBI Taxonomy" id="1746091"/>
    <lineage>
        <taxon>Eukaryota</taxon>
        <taxon>Metamonada</taxon>
        <taxon>Anaeramoebidae</taxon>
        <taxon>Anaeramoeba</taxon>
    </lineage>
</organism>
<evidence type="ECO:0000256" key="5">
    <source>
        <dbReference type="ARBA" id="ARBA00022989"/>
    </source>
</evidence>
<feature type="compositionally biased region" description="Basic and acidic residues" evidence="7">
    <location>
        <begin position="282"/>
        <end position="299"/>
    </location>
</feature>
<accession>A0AAV7ZV39</accession>
<dbReference type="PANTHER" id="PTHR43266">
    <property type="entry name" value="MACROLIDE-EFFLUX PROTEIN"/>
    <property type="match status" value="1"/>
</dbReference>
<dbReference type="Pfam" id="PF07690">
    <property type="entry name" value="MFS_1"/>
    <property type="match status" value="2"/>
</dbReference>
<feature type="compositionally biased region" description="Basic and acidic residues" evidence="7">
    <location>
        <begin position="228"/>
        <end position="237"/>
    </location>
</feature>
<gene>
    <name evidence="9" type="ORF">M0812_09613</name>
</gene>
<dbReference type="GO" id="GO:0022857">
    <property type="term" value="F:transmembrane transporter activity"/>
    <property type="evidence" value="ECO:0007669"/>
    <property type="project" value="InterPro"/>
</dbReference>
<keyword evidence="2" id="KW-0813">Transport</keyword>
<protein>
    <submittedName>
        <fullName evidence="9">Macrolide-efflux protein</fullName>
    </submittedName>
</protein>
<feature type="transmembrane region" description="Helical" evidence="8">
    <location>
        <begin position="355"/>
        <end position="375"/>
    </location>
</feature>
<feature type="region of interest" description="Disordered" evidence="7">
    <location>
        <begin position="513"/>
        <end position="594"/>
    </location>
</feature>
<reference evidence="9" key="1">
    <citation type="submission" date="2022-08" db="EMBL/GenBank/DDBJ databases">
        <title>Novel sulphate-reducing endosymbionts in the free-living metamonad Anaeramoeba.</title>
        <authorList>
            <person name="Jerlstrom-Hultqvist J."/>
            <person name="Cepicka I."/>
            <person name="Gallot-Lavallee L."/>
            <person name="Salas-Leiva D."/>
            <person name="Curtis B.A."/>
            <person name="Zahonova K."/>
            <person name="Pipaliya S."/>
            <person name="Dacks J."/>
            <person name="Roger A.J."/>
        </authorList>
    </citation>
    <scope>NUCLEOTIDE SEQUENCE</scope>
    <source>
        <strain evidence="9">Busselton2</strain>
    </source>
</reference>
<evidence type="ECO:0000313" key="9">
    <source>
        <dbReference type="EMBL" id="KAJ3443769.1"/>
    </source>
</evidence>
<feature type="transmembrane region" description="Helical" evidence="8">
    <location>
        <begin position="480"/>
        <end position="501"/>
    </location>
</feature>
<feature type="transmembrane region" description="Helical" evidence="8">
    <location>
        <begin position="145"/>
        <end position="165"/>
    </location>
</feature>
<feature type="transmembrane region" description="Helical" evidence="8">
    <location>
        <begin position="450"/>
        <end position="468"/>
    </location>
</feature>
<dbReference type="SUPFAM" id="SSF103473">
    <property type="entry name" value="MFS general substrate transporter"/>
    <property type="match status" value="1"/>
</dbReference>
<dbReference type="PANTHER" id="PTHR43266:SF2">
    <property type="entry name" value="MAJOR FACILITATOR SUPERFAMILY (MFS) PROFILE DOMAIN-CONTAINING PROTEIN"/>
    <property type="match status" value="1"/>
</dbReference>
<feature type="transmembrane region" description="Helical" evidence="8">
    <location>
        <begin position="171"/>
        <end position="193"/>
    </location>
</feature>
<feature type="transmembrane region" description="Helical" evidence="8">
    <location>
        <begin position="52"/>
        <end position="74"/>
    </location>
</feature>
<proteinExistence type="predicted"/>
<feature type="compositionally biased region" description="Low complexity" evidence="7">
    <location>
        <begin position="554"/>
        <end position="586"/>
    </location>
</feature>
<dbReference type="GO" id="GO:0005886">
    <property type="term" value="C:plasma membrane"/>
    <property type="evidence" value="ECO:0007669"/>
    <property type="project" value="UniProtKB-SubCell"/>
</dbReference>
<feature type="compositionally biased region" description="Acidic residues" evidence="7">
    <location>
        <begin position="269"/>
        <end position="281"/>
    </location>
</feature>
<keyword evidence="6 8" id="KW-0472">Membrane</keyword>
<comment type="caution">
    <text evidence="9">The sequence shown here is derived from an EMBL/GenBank/DDBJ whole genome shotgun (WGS) entry which is preliminary data.</text>
</comment>
<dbReference type="Proteomes" id="UP001146793">
    <property type="component" value="Unassembled WGS sequence"/>
</dbReference>
<evidence type="ECO:0000256" key="4">
    <source>
        <dbReference type="ARBA" id="ARBA00022692"/>
    </source>
</evidence>
<dbReference type="Gene3D" id="1.20.1250.20">
    <property type="entry name" value="MFS general substrate transporter like domains"/>
    <property type="match status" value="1"/>
</dbReference>
<keyword evidence="3" id="KW-1003">Cell membrane</keyword>
<feature type="compositionally biased region" description="Basic and acidic residues" evidence="7">
    <location>
        <begin position="533"/>
        <end position="553"/>
    </location>
</feature>
<feature type="transmembrane region" description="Helical" evidence="8">
    <location>
        <begin position="413"/>
        <end position="438"/>
    </location>
</feature>
<evidence type="ECO:0000313" key="10">
    <source>
        <dbReference type="Proteomes" id="UP001146793"/>
    </source>
</evidence>
<feature type="transmembrane region" description="Helical" evidence="8">
    <location>
        <begin position="81"/>
        <end position="100"/>
    </location>
</feature>
<dbReference type="CDD" id="cd06173">
    <property type="entry name" value="MFS_MefA_like"/>
    <property type="match status" value="1"/>
</dbReference>
<feature type="transmembrane region" description="Helical" evidence="8">
    <location>
        <begin position="319"/>
        <end position="343"/>
    </location>
</feature>
<sequence>MGTFKNYKNLLTNNKAYLFLWLGLFASLFGDWFNQIATIVLCQGLESDEMYLSYLFVARTLPSFLLIPFVNSIVDRFNKNFIMITSDLIRAALVLLFILVKKVKNIWFLLGIIFVQFSVSSFFLPARTAIIAKIVNKNNIVLANTFDSATWSALYFIGSSIGGIVADYAGLTWAFIIDSITYLISSICVYISLKAYRNRVLTKGKIINNNSFYSNSPYESLMGTSSSESEKKEENTHKRGTKLKNIILDIEEEEKEHGESKGKRKENREEEEAEETEEEKEIEEKKEKEDTKEQKKEKDKKKDGFLESVRFLKRNPHTFAILCVKSTGALIWGAITILIIQIIEQHFKINKSVSIPIGILYASEGIGSMISPLVAEHYFKKTTGKRWFSIFLGFVLFEIGLAVLIFGSYLENFYIFVAGNVIRAGGIGLIWVFSTVLIQHEKPEMIGRLFGFDYGFFFLCIMISYLWGGFGINLKLNSNTILQIQFLVGVFIICCWIIYLLKRKKKFKHKILDTSDSNSNSDNDNDNGDGDGNENKKSQEKRGNTNHVSKDESSINAKSNSNGSNNGILNNEFSNNPILNNSSSIDESSKSDQN</sequence>
<feature type="region of interest" description="Disordered" evidence="7">
    <location>
        <begin position="254"/>
        <end position="299"/>
    </location>
</feature>
<keyword evidence="4 8" id="KW-0812">Transmembrane</keyword>
<dbReference type="EMBL" id="JANTQA010000023">
    <property type="protein sequence ID" value="KAJ3443769.1"/>
    <property type="molecule type" value="Genomic_DNA"/>
</dbReference>
<feature type="transmembrane region" description="Helical" evidence="8">
    <location>
        <begin position="106"/>
        <end position="124"/>
    </location>
</feature>
<evidence type="ECO:0000256" key="7">
    <source>
        <dbReference type="SAM" id="MobiDB-lite"/>
    </source>
</evidence>
<evidence type="ECO:0000256" key="1">
    <source>
        <dbReference type="ARBA" id="ARBA00004651"/>
    </source>
</evidence>